<dbReference type="Pfam" id="PF00583">
    <property type="entry name" value="Acetyltransf_1"/>
    <property type="match status" value="2"/>
</dbReference>
<gene>
    <name evidence="4" type="ORF">SAMN02745136_03681</name>
</gene>
<feature type="domain" description="N-acetyltransferase" evidence="3">
    <location>
        <begin position="4"/>
        <end position="145"/>
    </location>
</feature>
<dbReference type="InterPro" id="IPR016181">
    <property type="entry name" value="Acyl_CoA_acyltransferase"/>
</dbReference>
<keyword evidence="2" id="KW-0012">Acyltransferase</keyword>
<dbReference type="STRING" id="1121322.SAMN02745136_03681"/>
<dbReference type="PROSITE" id="PS51186">
    <property type="entry name" value="GNAT"/>
    <property type="match status" value="2"/>
</dbReference>
<proteinExistence type="predicted"/>
<dbReference type="AlphaFoldDB" id="A0A1M6WIH9"/>
<evidence type="ECO:0000313" key="5">
    <source>
        <dbReference type="Proteomes" id="UP000184386"/>
    </source>
</evidence>
<evidence type="ECO:0000313" key="4">
    <source>
        <dbReference type="EMBL" id="SHK93434.1"/>
    </source>
</evidence>
<keyword evidence="5" id="KW-1185">Reference proteome</keyword>
<name>A0A1M6WIH9_9FIRM</name>
<dbReference type="Gene3D" id="3.40.630.30">
    <property type="match status" value="2"/>
</dbReference>
<sequence>MAVSIFHTLEEKQREDILKLITACNEYDGLKRQPCLKEEDNYDRELNSYFCYYKENTLLSVLILYQPFKEEAEISAYTLPSYRRQGYFKALFQTAQKELGKYGIRQASFVAEYQSEAGKACALALGARLIRSDYLLACQLGRQMKWEERQYQEKLLVADLTNKNLKDGINAFEQIFGWEKEQIEDMLKESLDSLNCRTYLAYIKGRIAGILSIQSSETSASVFGFGILGKYRGKGYGKYFFSYILDVLEKEGKEKVILQVESESREAFMLYKKAGFTIMEEYDYYYKNII</sequence>
<dbReference type="PANTHER" id="PTHR43420">
    <property type="entry name" value="ACETYLTRANSFERASE"/>
    <property type="match status" value="1"/>
</dbReference>
<accession>A0A1M6WIH9</accession>
<organism evidence="4 5">
    <name type="scientific">Anaerocolumna jejuensis DSM 15929</name>
    <dbReference type="NCBI Taxonomy" id="1121322"/>
    <lineage>
        <taxon>Bacteria</taxon>
        <taxon>Bacillati</taxon>
        <taxon>Bacillota</taxon>
        <taxon>Clostridia</taxon>
        <taxon>Lachnospirales</taxon>
        <taxon>Lachnospiraceae</taxon>
        <taxon>Anaerocolumna</taxon>
    </lineage>
</organism>
<dbReference type="SUPFAM" id="SSF55729">
    <property type="entry name" value="Acyl-CoA N-acyltransferases (Nat)"/>
    <property type="match status" value="2"/>
</dbReference>
<dbReference type="EMBL" id="FRAC01000020">
    <property type="protein sequence ID" value="SHK93434.1"/>
    <property type="molecule type" value="Genomic_DNA"/>
</dbReference>
<keyword evidence="1 4" id="KW-0808">Transferase</keyword>
<dbReference type="Proteomes" id="UP000184386">
    <property type="component" value="Unassembled WGS sequence"/>
</dbReference>
<reference evidence="4 5" key="1">
    <citation type="submission" date="2016-11" db="EMBL/GenBank/DDBJ databases">
        <authorList>
            <person name="Jaros S."/>
            <person name="Januszkiewicz K."/>
            <person name="Wedrychowicz H."/>
        </authorList>
    </citation>
    <scope>NUCLEOTIDE SEQUENCE [LARGE SCALE GENOMIC DNA]</scope>
    <source>
        <strain evidence="4 5">DSM 15929</strain>
    </source>
</reference>
<evidence type="ECO:0000256" key="2">
    <source>
        <dbReference type="ARBA" id="ARBA00023315"/>
    </source>
</evidence>
<dbReference type="RefSeq" id="WP_073278311.1">
    <property type="nucleotide sequence ID" value="NZ_FRAC01000020.1"/>
</dbReference>
<feature type="domain" description="N-acetyltransferase" evidence="3">
    <location>
        <begin position="155"/>
        <end position="290"/>
    </location>
</feature>
<dbReference type="InterPro" id="IPR050680">
    <property type="entry name" value="YpeA/RimI_acetyltransf"/>
</dbReference>
<dbReference type="CDD" id="cd04301">
    <property type="entry name" value="NAT_SF"/>
    <property type="match status" value="2"/>
</dbReference>
<dbReference type="GO" id="GO:0016747">
    <property type="term" value="F:acyltransferase activity, transferring groups other than amino-acyl groups"/>
    <property type="evidence" value="ECO:0007669"/>
    <property type="project" value="InterPro"/>
</dbReference>
<dbReference type="InterPro" id="IPR000182">
    <property type="entry name" value="GNAT_dom"/>
</dbReference>
<protein>
    <submittedName>
        <fullName evidence="4">Acetyltransferase (GNAT) domain-containing protein</fullName>
    </submittedName>
</protein>
<dbReference type="PANTHER" id="PTHR43420:SF12">
    <property type="entry name" value="N-ACETYLTRANSFERASE DOMAIN-CONTAINING PROTEIN"/>
    <property type="match status" value="1"/>
</dbReference>
<evidence type="ECO:0000259" key="3">
    <source>
        <dbReference type="PROSITE" id="PS51186"/>
    </source>
</evidence>
<dbReference type="OrthoDB" id="7163760at2"/>
<evidence type="ECO:0000256" key="1">
    <source>
        <dbReference type="ARBA" id="ARBA00022679"/>
    </source>
</evidence>